<dbReference type="EMBL" id="BATB01000017">
    <property type="protein sequence ID" value="GAD55613.1"/>
    <property type="molecule type" value="Genomic_DNA"/>
</dbReference>
<evidence type="ECO:0000256" key="2">
    <source>
        <dbReference type="HAMAP-Rule" id="MF_00048"/>
    </source>
</evidence>
<dbReference type="HAMAP" id="MF_00048">
    <property type="entry name" value="UPF0102"/>
    <property type="match status" value="1"/>
</dbReference>
<dbReference type="Gene3D" id="3.40.1350.10">
    <property type="match status" value="1"/>
</dbReference>
<evidence type="ECO:0000313" key="4">
    <source>
        <dbReference type="Proteomes" id="UP000016566"/>
    </source>
</evidence>
<dbReference type="GO" id="GO:0003676">
    <property type="term" value="F:nucleic acid binding"/>
    <property type="evidence" value="ECO:0007669"/>
    <property type="project" value="InterPro"/>
</dbReference>
<reference evidence="3" key="1">
    <citation type="journal article" date="2013" name="Genome Announc.">
        <title>Draft Genome Sequence of Loktanella cinnabarina LL-001T, Isolated from Deep-Sea Floor Sediment.</title>
        <authorList>
            <person name="Nishi S."/>
            <person name="Tsubouchi T."/>
            <person name="Takaki Y."/>
            <person name="Koyanagi R."/>
            <person name="Satoh N."/>
            <person name="Maruyama T."/>
            <person name="Hatada Y."/>
        </authorList>
    </citation>
    <scope>NUCLEOTIDE SEQUENCE [LARGE SCALE GENOMIC DNA]</scope>
    <source>
        <strain evidence="3">LL-001</strain>
    </source>
</reference>
<name>U3ALI6_9RHOB</name>
<keyword evidence="3" id="KW-0378">Hydrolase</keyword>
<comment type="similarity">
    <text evidence="1 2">Belongs to the UPF0102 family.</text>
</comment>
<comment type="caution">
    <text evidence="3">The sequence shown here is derived from an EMBL/GenBank/DDBJ whole genome shotgun (WGS) entry which is preliminary data.</text>
</comment>
<keyword evidence="4" id="KW-1185">Reference proteome</keyword>
<dbReference type="OrthoDB" id="9812968at2"/>
<organism evidence="3 4">
    <name type="scientific">Limimaricola cinnabarinus LL-001</name>
    <dbReference type="NCBI Taxonomy" id="1337093"/>
    <lineage>
        <taxon>Bacteria</taxon>
        <taxon>Pseudomonadati</taxon>
        <taxon>Pseudomonadota</taxon>
        <taxon>Alphaproteobacteria</taxon>
        <taxon>Rhodobacterales</taxon>
        <taxon>Paracoccaceae</taxon>
        <taxon>Limimaricola</taxon>
    </lineage>
</organism>
<protein>
    <recommendedName>
        <fullName evidence="2">UPF0102 protein MBELCI_1665</fullName>
    </recommendedName>
</protein>
<evidence type="ECO:0000313" key="3">
    <source>
        <dbReference type="EMBL" id="GAD55613.1"/>
    </source>
</evidence>
<dbReference type="AlphaFoldDB" id="U3ALI6"/>
<gene>
    <name evidence="3" type="ORF">MBELCI_1665</name>
</gene>
<dbReference type="Pfam" id="PF02021">
    <property type="entry name" value="UPF0102"/>
    <property type="match status" value="1"/>
</dbReference>
<sequence>MQVRPSTTCKTPPKATSLRAERGRRGYHTGLAAEDIVARHYAQDGHVIEARRWRGPGGEVDMIIREGARLVFVEVKASRSFDAAIAHLTRRQMDRICRSAEAYCGEAPDGLMTEMRFDLALVDGRGAVRVIENAFDGG</sequence>
<keyword evidence="3" id="KW-0540">Nuclease</keyword>
<dbReference type="Proteomes" id="UP000016566">
    <property type="component" value="Unassembled WGS sequence"/>
</dbReference>
<dbReference type="InterPro" id="IPR003509">
    <property type="entry name" value="UPF0102_YraN-like"/>
</dbReference>
<accession>U3ALI6</accession>
<dbReference type="eggNOG" id="COG0792">
    <property type="taxonomic scope" value="Bacteria"/>
</dbReference>
<dbReference type="PANTHER" id="PTHR34039:SF1">
    <property type="entry name" value="UPF0102 PROTEIN YRAN"/>
    <property type="match status" value="1"/>
</dbReference>
<dbReference type="GO" id="GO:0004519">
    <property type="term" value="F:endonuclease activity"/>
    <property type="evidence" value="ECO:0007669"/>
    <property type="project" value="UniProtKB-KW"/>
</dbReference>
<evidence type="ECO:0000256" key="1">
    <source>
        <dbReference type="ARBA" id="ARBA00006738"/>
    </source>
</evidence>
<dbReference type="InterPro" id="IPR011335">
    <property type="entry name" value="Restrct_endonuc-II-like"/>
</dbReference>
<dbReference type="InterPro" id="IPR011856">
    <property type="entry name" value="tRNA_endonuc-like_dom_sf"/>
</dbReference>
<dbReference type="SUPFAM" id="SSF52980">
    <property type="entry name" value="Restriction endonuclease-like"/>
    <property type="match status" value="1"/>
</dbReference>
<dbReference type="STRING" id="1337093.MBELCI_1665"/>
<dbReference type="PANTHER" id="PTHR34039">
    <property type="entry name" value="UPF0102 PROTEIN YRAN"/>
    <property type="match status" value="1"/>
</dbReference>
<keyword evidence="3" id="KW-0255">Endonuclease</keyword>
<proteinExistence type="inferred from homology"/>
<dbReference type="RefSeq" id="WP_021693717.1">
    <property type="nucleotide sequence ID" value="NZ_BATB01000017.1"/>
</dbReference>